<dbReference type="Proteomes" id="UP000075884">
    <property type="component" value="Unassembled WGS sequence"/>
</dbReference>
<evidence type="ECO:0000313" key="2">
    <source>
        <dbReference type="Proteomes" id="UP000075884"/>
    </source>
</evidence>
<keyword evidence="2" id="KW-1185">Reference proteome</keyword>
<accession>A0A182NA54</accession>
<sequence length="113" mass="12112">MVTGRVRSSPTTSRTSSNTFRWMAGFFARLCSRKLMADVVVSWPSNMNVSTSSRISRSAGGPPNFPVCLSISPKRWYSTSRPSTASATRAATAGKSIVEATEALPETTCSVDT</sequence>
<protein>
    <submittedName>
        <fullName evidence="1">Uncharacterized protein</fullName>
    </submittedName>
</protein>
<dbReference type="VEuPathDB" id="VectorBase:ADIR004530"/>
<name>A0A182NA54_9DIPT</name>
<reference evidence="2" key="1">
    <citation type="submission" date="2013-03" db="EMBL/GenBank/DDBJ databases">
        <title>The Genome Sequence of Anopheles dirus WRAIR2.</title>
        <authorList>
            <consortium name="The Broad Institute Genomics Platform"/>
            <person name="Neafsey D.E."/>
            <person name="Walton C."/>
            <person name="Walker B."/>
            <person name="Young S.K."/>
            <person name="Zeng Q."/>
            <person name="Gargeya S."/>
            <person name="Fitzgerald M."/>
            <person name="Haas B."/>
            <person name="Abouelleil A."/>
            <person name="Allen A.W."/>
            <person name="Alvarado L."/>
            <person name="Arachchi H.M."/>
            <person name="Berlin A.M."/>
            <person name="Chapman S.B."/>
            <person name="Gainer-Dewar J."/>
            <person name="Goldberg J."/>
            <person name="Griggs A."/>
            <person name="Gujja S."/>
            <person name="Hansen M."/>
            <person name="Howarth C."/>
            <person name="Imamovic A."/>
            <person name="Ireland A."/>
            <person name="Larimer J."/>
            <person name="McCowan C."/>
            <person name="Murphy C."/>
            <person name="Pearson M."/>
            <person name="Poon T.W."/>
            <person name="Priest M."/>
            <person name="Roberts A."/>
            <person name="Saif S."/>
            <person name="Shea T."/>
            <person name="Sisk P."/>
            <person name="Sykes S."/>
            <person name="Wortman J."/>
            <person name="Nusbaum C."/>
            <person name="Birren B."/>
        </authorList>
    </citation>
    <scope>NUCLEOTIDE SEQUENCE [LARGE SCALE GENOMIC DNA]</scope>
    <source>
        <strain evidence="2">WRAIR2</strain>
    </source>
</reference>
<reference evidence="1" key="2">
    <citation type="submission" date="2020-05" db="UniProtKB">
        <authorList>
            <consortium name="EnsemblMetazoa"/>
        </authorList>
    </citation>
    <scope>IDENTIFICATION</scope>
    <source>
        <strain evidence="1">WRAIR2</strain>
    </source>
</reference>
<dbReference type="EnsemblMetazoa" id="ADIR004530-RA">
    <property type="protein sequence ID" value="ADIR004530-PA"/>
    <property type="gene ID" value="ADIR004530"/>
</dbReference>
<proteinExistence type="predicted"/>
<organism evidence="1 2">
    <name type="scientific">Anopheles dirus</name>
    <dbReference type="NCBI Taxonomy" id="7168"/>
    <lineage>
        <taxon>Eukaryota</taxon>
        <taxon>Metazoa</taxon>
        <taxon>Ecdysozoa</taxon>
        <taxon>Arthropoda</taxon>
        <taxon>Hexapoda</taxon>
        <taxon>Insecta</taxon>
        <taxon>Pterygota</taxon>
        <taxon>Neoptera</taxon>
        <taxon>Endopterygota</taxon>
        <taxon>Diptera</taxon>
        <taxon>Nematocera</taxon>
        <taxon>Culicoidea</taxon>
        <taxon>Culicidae</taxon>
        <taxon>Anophelinae</taxon>
        <taxon>Anopheles</taxon>
    </lineage>
</organism>
<dbReference type="AlphaFoldDB" id="A0A182NA54"/>
<evidence type="ECO:0000313" key="1">
    <source>
        <dbReference type="EnsemblMetazoa" id="ADIR004530-PA"/>
    </source>
</evidence>